<dbReference type="AlphaFoldDB" id="A0A7R9LAZ3"/>
<evidence type="ECO:0000313" key="9">
    <source>
        <dbReference type="Proteomes" id="UP000759131"/>
    </source>
</evidence>
<feature type="non-terminal residue" evidence="8">
    <location>
        <position position="400"/>
    </location>
</feature>
<dbReference type="GO" id="GO:0050661">
    <property type="term" value="F:NADP binding"/>
    <property type="evidence" value="ECO:0007669"/>
    <property type="project" value="InterPro"/>
</dbReference>
<dbReference type="EMBL" id="OC875286">
    <property type="protein sequence ID" value="CAD7638340.1"/>
    <property type="molecule type" value="Genomic_DNA"/>
</dbReference>
<keyword evidence="5" id="KW-0521">NADP</keyword>
<dbReference type="FunFam" id="3.50.50.60:FF:000138">
    <property type="entry name" value="Flavin-containing monooxygenase"/>
    <property type="match status" value="1"/>
</dbReference>
<gene>
    <name evidence="8" type="ORF">OSB1V03_LOCUS17339</name>
</gene>
<dbReference type="GO" id="GO:0050660">
    <property type="term" value="F:flavin adenine dinucleotide binding"/>
    <property type="evidence" value="ECO:0007669"/>
    <property type="project" value="InterPro"/>
</dbReference>
<keyword evidence="4" id="KW-0274">FAD</keyword>
<accession>A0A7R9LAZ3</accession>
<keyword evidence="3" id="KW-0285">Flavoprotein</keyword>
<organism evidence="8">
    <name type="scientific">Medioppia subpectinata</name>
    <dbReference type="NCBI Taxonomy" id="1979941"/>
    <lineage>
        <taxon>Eukaryota</taxon>
        <taxon>Metazoa</taxon>
        <taxon>Ecdysozoa</taxon>
        <taxon>Arthropoda</taxon>
        <taxon>Chelicerata</taxon>
        <taxon>Arachnida</taxon>
        <taxon>Acari</taxon>
        <taxon>Acariformes</taxon>
        <taxon>Sarcoptiformes</taxon>
        <taxon>Oribatida</taxon>
        <taxon>Brachypylina</taxon>
        <taxon>Oppioidea</taxon>
        <taxon>Oppiidae</taxon>
        <taxon>Medioppia</taxon>
    </lineage>
</organism>
<keyword evidence="6" id="KW-0560">Oxidoreductase</keyword>
<dbReference type="PIRSF" id="PIRSF000332">
    <property type="entry name" value="FMO"/>
    <property type="match status" value="1"/>
</dbReference>
<dbReference type="InterPro" id="IPR036188">
    <property type="entry name" value="FAD/NAD-bd_sf"/>
</dbReference>
<sequence length="400" mass="45411">MSDHKDKRMRACVIGAGAAGLCAARHLSQYQSVFTFDVYEKTTKVGGVWNYTDSVGLDTNGLPIHTSLYRNMRTNIPMEIMEFQDFASNCETSFVSHTRFNHQIISVSRSENVWKIMVKNITTGEIREHIYDSVFVCNGKFSIPFIPKDIKGLHTFKGQVLHTHDYRVADGFEGEVVLVLGGGPSGVDISIEVSEVAKQVIFCHRNAEPFLNLSENIVQELSEIQEITETGVELKNGNQYKVNTILLATGYQSDLSFLDKSCAINVNNSGRVEGIYLHFINQTYPSMAIWAISRIPIPFPYYHIQVSLFMKCLTRELELPSIKEMESHTQQELSLRKSIGLSERHYNKISQSSYDYCHTLTQMANIKPLSPVVNKLHDDIQEFRKQDIIGYKNMNFSIIS</sequence>
<evidence type="ECO:0000256" key="5">
    <source>
        <dbReference type="ARBA" id="ARBA00022857"/>
    </source>
</evidence>
<dbReference type="Proteomes" id="UP000759131">
    <property type="component" value="Unassembled WGS sequence"/>
</dbReference>
<reference evidence="8" key="1">
    <citation type="submission" date="2020-11" db="EMBL/GenBank/DDBJ databases">
        <authorList>
            <person name="Tran Van P."/>
        </authorList>
    </citation>
    <scope>NUCLEOTIDE SEQUENCE</scope>
</reference>
<evidence type="ECO:0008006" key="10">
    <source>
        <dbReference type="Google" id="ProtNLM"/>
    </source>
</evidence>
<dbReference type="PRINTS" id="PR00370">
    <property type="entry name" value="FMOXYGENASE"/>
</dbReference>
<evidence type="ECO:0000256" key="6">
    <source>
        <dbReference type="ARBA" id="ARBA00023002"/>
    </source>
</evidence>
<dbReference type="InterPro" id="IPR050346">
    <property type="entry name" value="FMO-like"/>
</dbReference>
<evidence type="ECO:0000256" key="4">
    <source>
        <dbReference type="ARBA" id="ARBA00022827"/>
    </source>
</evidence>
<evidence type="ECO:0000256" key="2">
    <source>
        <dbReference type="ARBA" id="ARBA00009183"/>
    </source>
</evidence>
<dbReference type="Pfam" id="PF00743">
    <property type="entry name" value="FMO-like"/>
    <property type="match status" value="1"/>
</dbReference>
<keyword evidence="9" id="KW-1185">Reference proteome</keyword>
<evidence type="ECO:0000256" key="3">
    <source>
        <dbReference type="ARBA" id="ARBA00022630"/>
    </source>
</evidence>
<comment type="similarity">
    <text evidence="2">Belongs to the FMO family.</text>
</comment>
<dbReference type="SUPFAM" id="SSF51905">
    <property type="entry name" value="FAD/NAD(P)-binding domain"/>
    <property type="match status" value="1"/>
</dbReference>
<dbReference type="EMBL" id="CAJPIZ010020711">
    <property type="protein sequence ID" value="CAG2117386.1"/>
    <property type="molecule type" value="Genomic_DNA"/>
</dbReference>
<keyword evidence="7" id="KW-0503">Monooxygenase</keyword>
<dbReference type="InterPro" id="IPR000960">
    <property type="entry name" value="Flavin_mOase"/>
</dbReference>
<dbReference type="Pfam" id="PF13450">
    <property type="entry name" value="NAD_binding_8"/>
    <property type="match status" value="1"/>
</dbReference>
<name>A0A7R9LAZ3_9ACAR</name>
<dbReference type="OrthoDB" id="66881at2759"/>
<dbReference type="GO" id="GO:0004499">
    <property type="term" value="F:N,N-dimethylaniline monooxygenase activity"/>
    <property type="evidence" value="ECO:0007669"/>
    <property type="project" value="InterPro"/>
</dbReference>
<evidence type="ECO:0000313" key="8">
    <source>
        <dbReference type="EMBL" id="CAD7638340.1"/>
    </source>
</evidence>
<evidence type="ECO:0000256" key="7">
    <source>
        <dbReference type="ARBA" id="ARBA00023033"/>
    </source>
</evidence>
<protein>
    <recommendedName>
        <fullName evidence="10">Flavin-containing monooxygenase</fullName>
    </recommendedName>
</protein>
<comment type="cofactor">
    <cofactor evidence="1">
        <name>FAD</name>
        <dbReference type="ChEBI" id="CHEBI:57692"/>
    </cofactor>
</comment>
<dbReference type="InterPro" id="IPR020946">
    <property type="entry name" value="Flavin_mOase-like"/>
</dbReference>
<dbReference type="PANTHER" id="PTHR23023">
    <property type="entry name" value="DIMETHYLANILINE MONOOXYGENASE"/>
    <property type="match status" value="1"/>
</dbReference>
<proteinExistence type="inferred from homology"/>
<dbReference type="Gene3D" id="3.50.50.60">
    <property type="entry name" value="FAD/NAD(P)-binding domain"/>
    <property type="match status" value="3"/>
</dbReference>
<evidence type="ECO:0000256" key="1">
    <source>
        <dbReference type="ARBA" id="ARBA00001974"/>
    </source>
</evidence>